<name>A0AAW1RQ42_9CHLO</name>
<dbReference type="SUPFAM" id="SSF52540">
    <property type="entry name" value="P-loop containing nucleoside triphosphate hydrolases"/>
    <property type="match status" value="1"/>
</dbReference>
<dbReference type="FunFam" id="3.40.50.300:FF:000037">
    <property type="entry name" value="26S protease regulatory subunit 6A"/>
    <property type="match status" value="1"/>
</dbReference>
<dbReference type="Gene3D" id="2.40.50.140">
    <property type="entry name" value="Nucleic acid-binding proteins"/>
    <property type="match status" value="1"/>
</dbReference>
<reference evidence="11 12" key="1">
    <citation type="journal article" date="2024" name="Nat. Commun.">
        <title>Phylogenomics reveals the evolutionary origins of lichenization in chlorophyte algae.</title>
        <authorList>
            <person name="Puginier C."/>
            <person name="Libourel C."/>
            <person name="Otte J."/>
            <person name="Skaloud P."/>
            <person name="Haon M."/>
            <person name="Grisel S."/>
            <person name="Petersen M."/>
            <person name="Berrin J.G."/>
            <person name="Delaux P.M."/>
            <person name="Dal Grande F."/>
            <person name="Keller J."/>
        </authorList>
    </citation>
    <scope>NUCLEOTIDE SEQUENCE [LARGE SCALE GENOMIC DNA]</scope>
    <source>
        <strain evidence="11 12">SAG 245.80</strain>
    </source>
</reference>
<dbReference type="GO" id="GO:0000502">
    <property type="term" value="C:proteasome complex"/>
    <property type="evidence" value="ECO:0007669"/>
    <property type="project" value="UniProtKB-KW"/>
</dbReference>
<proteinExistence type="inferred from homology"/>
<sequence>MDLEKEIFDDADQASALPQEFAHMSAEDVIRRSRLLDNEIRVLKDESTRLSLEQSGLKEKIKENKDKIKLNNQLPYLVGNVVEVLDVQPEDDEEEDGAAVDLDSQRRGKCVVLKTSTRQTIFLPVVGLVDAEKLRPGDLVGVNKDSYLILDTLPAEYDSRVKAMEVDEKPSEDYSDIGGLDKQIQELVEAIVLPVTHKERFKSLGIRPPKGVLLYGPPGTGKTLLARACAAQTNATFLKLAGPQLVQMFIGDGAKLVRDAFALAKEKSPCIIFIDEIDAIGTKRFDSELSGDREVQRTMLELLNQLDGFSSDENIKVIAATNRADILDPALMRSGRLDRKIEFPHPTEDARAKILQIHSRKMNVSPDVNFEELARSTDDFNAAQLKAVCVEAGMLALRRDATEVNHEDFNEGIIQVQSKKKANLNYYA</sequence>
<dbReference type="SMART" id="SM00382">
    <property type="entry name" value="AAA"/>
    <property type="match status" value="1"/>
</dbReference>
<comment type="similarity">
    <text evidence="3 9">Belongs to the AAA ATPase family.</text>
</comment>
<evidence type="ECO:0000256" key="7">
    <source>
        <dbReference type="ARBA" id="ARBA00022942"/>
    </source>
</evidence>
<dbReference type="InterPro" id="IPR003593">
    <property type="entry name" value="AAA+_ATPase"/>
</dbReference>
<evidence type="ECO:0000256" key="3">
    <source>
        <dbReference type="ARBA" id="ARBA00006914"/>
    </source>
</evidence>
<dbReference type="Pfam" id="PF00004">
    <property type="entry name" value="AAA"/>
    <property type="match status" value="1"/>
</dbReference>
<evidence type="ECO:0000256" key="9">
    <source>
        <dbReference type="RuleBase" id="RU003651"/>
    </source>
</evidence>
<dbReference type="GO" id="GO:0005524">
    <property type="term" value="F:ATP binding"/>
    <property type="evidence" value="ECO:0007669"/>
    <property type="project" value="UniProtKB-KW"/>
</dbReference>
<dbReference type="GO" id="GO:0016887">
    <property type="term" value="F:ATP hydrolysis activity"/>
    <property type="evidence" value="ECO:0007669"/>
    <property type="project" value="InterPro"/>
</dbReference>
<keyword evidence="4" id="KW-0963">Cytoplasm</keyword>
<organism evidence="11 12">
    <name type="scientific">Elliptochloris bilobata</name>
    <dbReference type="NCBI Taxonomy" id="381761"/>
    <lineage>
        <taxon>Eukaryota</taxon>
        <taxon>Viridiplantae</taxon>
        <taxon>Chlorophyta</taxon>
        <taxon>core chlorophytes</taxon>
        <taxon>Trebouxiophyceae</taxon>
        <taxon>Trebouxiophyceae incertae sedis</taxon>
        <taxon>Elliptochloris clade</taxon>
        <taxon>Elliptochloris</taxon>
    </lineage>
</organism>
<evidence type="ECO:0000256" key="1">
    <source>
        <dbReference type="ARBA" id="ARBA00004123"/>
    </source>
</evidence>
<dbReference type="Pfam" id="PF16450">
    <property type="entry name" value="Prot_ATP_ID_OB_C"/>
    <property type="match status" value="1"/>
</dbReference>
<dbReference type="AlphaFoldDB" id="A0AAW1RQ42"/>
<comment type="subcellular location">
    <subcellularLocation>
        <location evidence="2">Cytoplasm</location>
    </subcellularLocation>
    <subcellularLocation>
        <location evidence="1">Nucleus</location>
    </subcellularLocation>
</comment>
<keyword evidence="7" id="KW-0647">Proteasome</keyword>
<feature type="domain" description="AAA+ ATPase" evidence="10">
    <location>
        <begin position="208"/>
        <end position="347"/>
    </location>
</feature>
<dbReference type="InterPro" id="IPR050221">
    <property type="entry name" value="26S_Proteasome_ATPase"/>
</dbReference>
<keyword evidence="5 9" id="KW-0547">Nucleotide-binding</keyword>
<comment type="caution">
    <text evidence="11">The sequence shown here is derived from an EMBL/GenBank/DDBJ whole genome shotgun (WGS) entry which is preliminary data.</text>
</comment>
<dbReference type="Gene3D" id="3.40.50.300">
    <property type="entry name" value="P-loop containing nucleotide triphosphate hydrolases"/>
    <property type="match status" value="1"/>
</dbReference>
<dbReference type="FunFam" id="1.10.8.60:FF:000009">
    <property type="entry name" value="26S protease regulatory subunit 6A"/>
    <property type="match status" value="1"/>
</dbReference>
<dbReference type="FunFam" id="2.40.50.140:FF:000076">
    <property type="entry name" value="26S protease regulatory subunit 6A"/>
    <property type="match status" value="1"/>
</dbReference>
<gene>
    <name evidence="11" type="ORF">WJX81_000589</name>
</gene>
<evidence type="ECO:0000313" key="11">
    <source>
        <dbReference type="EMBL" id="KAK9835949.1"/>
    </source>
</evidence>
<keyword evidence="8" id="KW-0539">Nucleus</keyword>
<dbReference type="PANTHER" id="PTHR23073">
    <property type="entry name" value="26S PROTEASOME REGULATORY SUBUNIT"/>
    <property type="match status" value="1"/>
</dbReference>
<keyword evidence="6 9" id="KW-0067">ATP-binding</keyword>
<evidence type="ECO:0000256" key="2">
    <source>
        <dbReference type="ARBA" id="ARBA00004496"/>
    </source>
</evidence>
<evidence type="ECO:0000256" key="4">
    <source>
        <dbReference type="ARBA" id="ARBA00022490"/>
    </source>
</evidence>
<evidence type="ECO:0000256" key="8">
    <source>
        <dbReference type="ARBA" id="ARBA00023242"/>
    </source>
</evidence>
<dbReference type="InterPro" id="IPR012340">
    <property type="entry name" value="NA-bd_OB-fold"/>
</dbReference>
<dbReference type="Gene3D" id="1.10.8.60">
    <property type="match status" value="1"/>
</dbReference>
<protein>
    <recommendedName>
        <fullName evidence="10">AAA+ ATPase domain-containing protein</fullName>
    </recommendedName>
</protein>
<dbReference type="Proteomes" id="UP001445335">
    <property type="component" value="Unassembled WGS sequence"/>
</dbReference>
<dbReference type="GO" id="GO:0005634">
    <property type="term" value="C:nucleus"/>
    <property type="evidence" value="ECO:0007669"/>
    <property type="project" value="UniProtKB-SubCell"/>
</dbReference>
<dbReference type="Pfam" id="PF17862">
    <property type="entry name" value="AAA_lid_3"/>
    <property type="match status" value="1"/>
</dbReference>
<keyword evidence="12" id="KW-1185">Reference proteome</keyword>
<dbReference type="GO" id="GO:0010498">
    <property type="term" value="P:proteasomal protein catabolic process"/>
    <property type="evidence" value="ECO:0007669"/>
    <property type="project" value="UniProtKB-ARBA"/>
</dbReference>
<dbReference type="InterPro" id="IPR032501">
    <property type="entry name" value="Prot_ATP_ID_OB_2nd"/>
</dbReference>
<dbReference type="GO" id="GO:0005737">
    <property type="term" value="C:cytoplasm"/>
    <property type="evidence" value="ECO:0007669"/>
    <property type="project" value="UniProtKB-SubCell"/>
</dbReference>
<accession>A0AAW1RQ42</accession>
<evidence type="ECO:0000256" key="5">
    <source>
        <dbReference type="ARBA" id="ARBA00022741"/>
    </source>
</evidence>
<dbReference type="PROSITE" id="PS00674">
    <property type="entry name" value="AAA"/>
    <property type="match status" value="1"/>
</dbReference>
<dbReference type="EMBL" id="JALJOU010000027">
    <property type="protein sequence ID" value="KAK9835949.1"/>
    <property type="molecule type" value="Genomic_DNA"/>
</dbReference>
<dbReference type="InterPro" id="IPR003960">
    <property type="entry name" value="ATPase_AAA_CS"/>
</dbReference>
<evidence type="ECO:0000259" key="10">
    <source>
        <dbReference type="SMART" id="SM00382"/>
    </source>
</evidence>
<evidence type="ECO:0000256" key="6">
    <source>
        <dbReference type="ARBA" id="ARBA00022840"/>
    </source>
</evidence>
<evidence type="ECO:0000313" key="12">
    <source>
        <dbReference type="Proteomes" id="UP001445335"/>
    </source>
</evidence>
<dbReference type="InterPro" id="IPR041569">
    <property type="entry name" value="AAA_lid_3"/>
</dbReference>
<dbReference type="InterPro" id="IPR003959">
    <property type="entry name" value="ATPase_AAA_core"/>
</dbReference>
<dbReference type="InterPro" id="IPR027417">
    <property type="entry name" value="P-loop_NTPase"/>
</dbReference>